<reference evidence="1 2" key="1">
    <citation type="journal article" date="2019" name="mSystems">
        <title>Life at home and on the roam: Genomic adaptions reflect the dual lifestyle of an intracellular, facultative symbiont.</title>
        <authorList>
            <person name="Burgsdorf I."/>
        </authorList>
    </citation>
    <scope>NUCLEOTIDE SEQUENCE [LARGE SCALE GENOMIC DNA]</scope>
    <source>
        <strain evidence="1">277cV</strain>
    </source>
</reference>
<organism evidence="1 2">
    <name type="scientific">Aphanocapsa feldmannii 277cV</name>
    <dbReference type="NCBI Taxonomy" id="2507553"/>
    <lineage>
        <taxon>Bacteria</taxon>
        <taxon>Bacillati</taxon>
        <taxon>Cyanobacteriota</taxon>
        <taxon>Cyanophyceae</taxon>
        <taxon>Oscillatoriophycideae</taxon>
        <taxon>Chroococcales</taxon>
        <taxon>Microcystaceae</taxon>
        <taxon>Aphanocapsa</taxon>
    </lineage>
</organism>
<sequence length="129" mass="13745">MASRPALRDLRALRTAPLLSSGQREHLRSQLQGAMASCSWFTLGLMAPSTEAALACLRQLEMAQGWPALQAVGTAWGPGPVFLKGNQNSGQLVIRNEEGLGEGLLISGHCPGDPSVEDTWGPFPLDFFG</sequence>
<name>A0A524RMX0_9CHRO</name>
<dbReference type="Proteomes" id="UP000317990">
    <property type="component" value="Unassembled WGS sequence"/>
</dbReference>
<gene>
    <name evidence="1" type="ORF">ERJ67_06770</name>
</gene>
<accession>A0A524RMX0</accession>
<dbReference type="InterPro" id="IPR014953">
    <property type="entry name" value="DUF1824"/>
</dbReference>
<evidence type="ECO:0000313" key="2">
    <source>
        <dbReference type="Proteomes" id="UP000317990"/>
    </source>
</evidence>
<dbReference type="AlphaFoldDB" id="A0A524RMX0"/>
<proteinExistence type="predicted"/>
<dbReference type="EMBL" id="SRMO01000067">
    <property type="protein sequence ID" value="TGG92127.1"/>
    <property type="molecule type" value="Genomic_DNA"/>
</dbReference>
<dbReference type="SUPFAM" id="SSF160532">
    <property type="entry name" value="Ava3019-like"/>
    <property type="match status" value="1"/>
</dbReference>
<evidence type="ECO:0000313" key="1">
    <source>
        <dbReference type="EMBL" id="TGG92127.1"/>
    </source>
</evidence>
<protein>
    <submittedName>
        <fullName evidence="1">DUF1824 family protein</fullName>
    </submittedName>
</protein>
<dbReference type="Pfam" id="PF08854">
    <property type="entry name" value="DUF1824"/>
    <property type="match status" value="1"/>
</dbReference>
<comment type="caution">
    <text evidence="1">The sequence shown here is derived from an EMBL/GenBank/DDBJ whole genome shotgun (WGS) entry which is preliminary data.</text>
</comment>
<dbReference type="Gene3D" id="3.30.360.10">
    <property type="entry name" value="Dihydrodipicolinate Reductase, domain 2"/>
    <property type="match status" value="1"/>
</dbReference>